<keyword evidence="7" id="KW-1133">Transmembrane helix</keyword>
<keyword evidence="3 11" id="KW-0813">Transport</keyword>
<evidence type="ECO:0000256" key="9">
    <source>
        <dbReference type="ARBA" id="ARBA00023136"/>
    </source>
</evidence>
<dbReference type="AlphaFoldDB" id="A0A7S1KYI3"/>
<evidence type="ECO:0000256" key="8">
    <source>
        <dbReference type="ARBA" id="ARBA00023128"/>
    </source>
</evidence>
<evidence type="ECO:0000256" key="4">
    <source>
        <dbReference type="ARBA" id="ARBA00022692"/>
    </source>
</evidence>
<evidence type="ECO:0000256" key="10">
    <source>
        <dbReference type="PROSITE-ProRule" id="PRU00282"/>
    </source>
</evidence>
<dbReference type="Gene3D" id="1.50.40.10">
    <property type="entry name" value="Mitochondrial carrier domain"/>
    <property type="match status" value="2"/>
</dbReference>
<evidence type="ECO:0000256" key="5">
    <source>
        <dbReference type="ARBA" id="ARBA00022737"/>
    </source>
</evidence>
<keyword evidence="4 10" id="KW-0812">Transmembrane</keyword>
<feature type="repeat" description="Solcar" evidence="10">
    <location>
        <begin position="94"/>
        <end position="176"/>
    </location>
</feature>
<dbReference type="EMBL" id="HBGE01002089">
    <property type="protein sequence ID" value="CAD9087850.1"/>
    <property type="molecule type" value="Transcribed_RNA"/>
</dbReference>
<organism evidence="12">
    <name type="scientific">Alexandrium catenella</name>
    <name type="common">Red tide dinoflagellate</name>
    <name type="synonym">Gonyaulax catenella</name>
    <dbReference type="NCBI Taxonomy" id="2925"/>
    <lineage>
        <taxon>Eukaryota</taxon>
        <taxon>Sar</taxon>
        <taxon>Alveolata</taxon>
        <taxon>Dinophyceae</taxon>
        <taxon>Gonyaulacales</taxon>
        <taxon>Pyrocystaceae</taxon>
        <taxon>Alexandrium</taxon>
    </lineage>
</organism>
<evidence type="ECO:0000256" key="7">
    <source>
        <dbReference type="ARBA" id="ARBA00022989"/>
    </source>
</evidence>
<dbReference type="PANTHER" id="PTHR45667">
    <property type="entry name" value="S-ADENOSYLMETHIONINE MITOCHONDRIAL CARRIER PROTEIN"/>
    <property type="match status" value="1"/>
</dbReference>
<evidence type="ECO:0000256" key="6">
    <source>
        <dbReference type="ARBA" id="ARBA00022792"/>
    </source>
</evidence>
<dbReference type="GO" id="GO:0055085">
    <property type="term" value="P:transmembrane transport"/>
    <property type="evidence" value="ECO:0007669"/>
    <property type="project" value="InterPro"/>
</dbReference>
<evidence type="ECO:0000256" key="1">
    <source>
        <dbReference type="ARBA" id="ARBA00004448"/>
    </source>
</evidence>
<gene>
    <name evidence="12" type="ORF">ACAT0790_LOCUS1282</name>
</gene>
<proteinExistence type="inferred from homology"/>
<evidence type="ECO:0008006" key="13">
    <source>
        <dbReference type="Google" id="ProtNLM"/>
    </source>
</evidence>
<comment type="similarity">
    <text evidence="2 11">Belongs to the mitochondrial carrier (TC 2.A.29) family.</text>
</comment>
<dbReference type="PROSITE" id="PS50920">
    <property type="entry name" value="SOLCAR"/>
    <property type="match status" value="3"/>
</dbReference>
<dbReference type="InterPro" id="IPR002067">
    <property type="entry name" value="MCP"/>
</dbReference>
<sequence>MAEENAAEKKDSPFTLALLAGGCAGTSVDVALHPLDTLRTRMQSPAGFWKAGGFKGVYRGILSATLGSAPGAALFFSTYETMKQVLKRTAGDQETPMHHAVASSCGEVAACLIRVPTAVVTQRMQVGQFGSFSEAVGQTFKGGGIRAFYVGYGTTVMREIPFAFIQFPIYERLKCWWSTFQGHETNPVQGAVCGSLAGAVAGACTTPLDVAKTRIMLETREKGEKAKYTGTVTTLRTIAAEEGVPMLFKGITPRVTWITIGGFIFFGAYESATKMLWSTGVW</sequence>
<evidence type="ECO:0000256" key="3">
    <source>
        <dbReference type="ARBA" id="ARBA00022448"/>
    </source>
</evidence>
<dbReference type="InterPro" id="IPR023395">
    <property type="entry name" value="MCP_dom_sf"/>
</dbReference>
<dbReference type="SUPFAM" id="SSF103506">
    <property type="entry name" value="Mitochondrial carrier"/>
    <property type="match status" value="1"/>
</dbReference>
<dbReference type="FunFam" id="1.50.40.10:FF:000018">
    <property type="entry name" value="S-adenosylmethionine mitochondrial carrier protein-like"/>
    <property type="match status" value="1"/>
</dbReference>
<keyword evidence="5" id="KW-0677">Repeat</keyword>
<feature type="repeat" description="Solcar" evidence="10">
    <location>
        <begin position="189"/>
        <end position="275"/>
    </location>
</feature>
<keyword evidence="9 10" id="KW-0472">Membrane</keyword>
<protein>
    <recommendedName>
        <fullName evidence="13">Mitochondrial carrier protein</fullName>
    </recommendedName>
</protein>
<keyword evidence="8" id="KW-0496">Mitochondrion</keyword>
<dbReference type="Pfam" id="PF00153">
    <property type="entry name" value="Mito_carr"/>
    <property type="match status" value="3"/>
</dbReference>
<evidence type="ECO:0000256" key="11">
    <source>
        <dbReference type="RuleBase" id="RU000488"/>
    </source>
</evidence>
<reference evidence="12" key="1">
    <citation type="submission" date="2021-01" db="EMBL/GenBank/DDBJ databases">
        <authorList>
            <person name="Corre E."/>
            <person name="Pelletier E."/>
            <person name="Niang G."/>
            <person name="Scheremetjew M."/>
            <person name="Finn R."/>
            <person name="Kale V."/>
            <person name="Holt S."/>
            <person name="Cochrane G."/>
            <person name="Meng A."/>
            <person name="Brown T."/>
            <person name="Cohen L."/>
        </authorList>
    </citation>
    <scope>NUCLEOTIDE SEQUENCE</scope>
    <source>
        <strain evidence="12">OF101</strain>
    </source>
</reference>
<accession>A0A7S1KYI3</accession>
<dbReference type="PRINTS" id="PR00926">
    <property type="entry name" value="MITOCARRIER"/>
</dbReference>
<comment type="subcellular location">
    <subcellularLocation>
        <location evidence="1">Mitochondrion inner membrane</location>
        <topology evidence="1">Multi-pass membrane protein</topology>
    </subcellularLocation>
</comment>
<feature type="repeat" description="Solcar" evidence="10">
    <location>
        <begin position="12"/>
        <end position="85"/>
    </location>
</feature>
<keyword evidence="6" id="KW-0999">Mitochondrion inner membrane</keyword>
<dbReference type="InterPro" id="IPR018108">
    <property type="entry name" value="MCP_transmembrane"/>
</dbReference>
<dbReference type="GO" id="GO:0005743">
    <property type="term" value="C:mitochondrial inner membrane"/>
    <property type="evidence" value="ECO:0007669"/>
    <property type="project" value="UniProtKB-SubCell"/>
</dbReference>
<name>A0A7S1KYI3_ALECA</name>
<evidence type="ECO:0000313" key="12">
    <source>
        <dbReference type="EMBL" id="CAD9087850.1"/>
    </source>
</evidence>
<evidence type="ECO:0000256" key="2">
    <source>
        <dbReference type="ARBA" id="ARBA00006375"/>
    </source>
</evidence>